<dbReference type="CDD" id="cd12148">
    <property type="entry name" value="fungal_TF_MHR"/>
    <property type="match status" value="1"/>
</dbReference>
<evidence type="ECO:0000256" key="1">
    <source>
        <dbReference type="ARBA" id="ARBA00004123"/>
    </source>
</evidence>
<keyword evidence="5" id="KW-1185">Reference proteome</keyword>
<feature type="domain" description="Xylanolytic transcriptional activator regulatory" evidence="3">
    <location>
        <begin position="19"/>
        <end position="233"/>
    </location>
</feature>
<accession>A0A8T9CIZ6</accession>
<keyword evidence="2" id="KW-0539">Nucleus</keyword>
<name>A0A8T9CIZ6_9HELO</name>
<dbReference type="GO" id="GO:0005634">
    <property type="term" value="C:nucleus"/>
    <property type="evidence" value="ECO:0007669"/>
    <property type="project" value="UniProtKB-SubCell"/>
</dbReference>
<evidence type="ECO:0000256" key="2">
    <source>
        <dbReference type="ARBA" id="ARBA00023242"/>
    </source>
</evidence>
<dbReference type="PANTHER" id="PTHR31001:SF90">
    <property type="entry name" value="CENTROMERE DNA-BINDING PROTEIN COMPLEX CBF3 SUBUNIT B"/>
    <property type="match status" value="1"/>
</dbReference>
<dbReference type="Proteomes" id="UP000469558">
    <property type="component" value="Unassembled WGS sequence"/>
</dbReference>
<dbReference type="Pfam" id="PF04082">
    <property type="entry name" value="Fungal_trans"/>
    <property type="match status" value="1"/>
</dbReference>
<dbReference type="GO" id="GO:0003677">
    <property type="term" value="F:DNA binding"/>
    <property type="evidence" value="ECO:0007669"/>
    <property type="project" value="InterPro"/>
</dbReference>
<dbReference type="AlphaFoldDB" id="A0A8T9CIZ6"/>
<dbReference type="InterPro" id="IPR007219">
    <property type="entry name" value="XnlR_reg_dom"/>
</dbReference>
<evidence type="ECO:0000313" key="5">
    <source>
        <dbReference type="Proteomes" id="UP000469558"/>
    </source>
</evidence>
<dbReference type="GO" id="GO:0006351">
    <property type="term" value="P:DNA-templated transcription"/>
    <property type="evidence" value="ECO:0007669"/>
    <property type="project" value="InterPro"/>
</dbReference>
<organism evidence="4 5">
    <name type="scientific">Lachnellula suecica</name>
    <dbReference type="NCBI Taxonomy" id="602035"/>
    <lineage>
        <taxon>Eukaryota</taxon>
        <taxon>Fungi</taxon>
        <taxon>Dikarya</taxon>
        <taxon>Ascomycota</taxon>
        <taxon>Pezizomycotina</taxon>
        <taxon>Leotiomycetes</taxon>
        <taxon>Helotiales</taxon>
        <taxon>Lachnaceae</taxon>
        <taxon>Lachnellula</taxon>
    </lineage>
</organism>
<protein>
    <submittedName>
        <fullName evidence="4">Putative transcription factor lepB</fullName>
    </submittedName>
</protein>
<dbReference type="OrthoDB" id="3014581at2759"/>
<dbReference type="GO" id="GO:0008270">
    <property type="term" value="F:zinc ion binding"/>
    <property type="evidence" value="ECO:0007669"/>
    <property type="project" value="InterPro"/>
</dbReference>
<proteinExistence type="predicted"/>
<sequence>MHIPTTRAMMKTFYLRLNQGESVLPGQAALLLSIFALAAYFYPSSDNSEVTTSEQDSVHLSKLLSKSALDVLDHSRRNTSGTLEDIQAYMLMSFTIFHLDGFSARGRMMTTAAIAISRDLILHRLDDVAVGKQTSIADLVDREVKRRVFWMLASSDWLASTISGPQEGMYFIHPNHINVRIPKNCDDDDLVAVLSEDRDPVVGPEPTGMSNFLERLRLAQLCREMFDILPLETSKLNEIPYENIIAFDQRIVDFISTLPVFFRLDAESRRQTKPMEAMYPNIPLLRYCITRAAYSRRCKLHQRFLLRKSTDPRYAYSRQACIESARAVISFYDGLAGDSSPVIVTAQMGIAVHFMHLALVVLVMDLCFNRGEADEALIKAEVRAGLQVFEDTKHISPLLGQFLSSLRHTLQKHKVYLNDPLAPTGKGFVSVDEGNSDTFNSSADDTMDFVQHEISGNGLDIALDPSFDEFWQTAMQSEPNLDLEAWDNLFSALDTRPL</sequence>
<comment type="subcellular location">
    <subcellularLocation>
        <location evidence="1">Nucleus</location>
    </subcellularLocation>
</comment>
<evidence type="ECO:0000313" key="4">
    <source>
        <dbReference type="EMBL" id="TVY83734.1"/>
    </source>
</evidence>
<dbReference type="InterPro" id="IPR050613">
    <property type="entry name" value="Sec_Metabolite_Reg"/>
</dbReference>
<gene>
    <name evidence="4" type="primary">lepB_0</name>
    <name evidence="4" type="ORF">LSUE1_G001675</name>
</gene>
<reference evidence="4 5" key="1">
    <citation type="submission" date="2018-05" db="EMBL/GenBank/DDBJ databases">
        <title>Genome sequencing and assembly of the regulated plant pathogen Lachnellula willkommii and related sister species for the development of diagnostic species identification markers.</title>
        <authorList>
            <person name="Giroux E."/>
            <person name="Bilodeau G."/>
        </authorList>
    </citation>
    <scope>NUCLEOTIDE SEQUENCE [LARGE SCALE GENOMIC DNA]</scope>
    <source>
        <strain evidence="4 5">CBS 268.59</strain>
    </source>
</reference>
<evidence type="ECO:0000259" key="3">
    <source>
        <dbReference type="Pfam" id="PF04082"/>
    </source>
</evidence>
<dbReference type="PANTHER" id="PTHR31001">
    <property type="entry name" value="UNCHARACTERIZED TRANSCRIPTIONAL REGULATORY PROTEIN"/>
    <property type="match status" value="1"/>
</dbReference>
<comment type="caution">
    <text evidence="4">The sequence shown here is derived from an EMBL/GenBank/DDBJ whole genome shotgun (WGS) entry which is preliminary data.</text>
</comment>
<dbReference type="EMBL" id="QGMK01000159">
    <property type="protein sequence ID" value="TVY83734.1"/>
    <property type="molecule type" value="Genomic_DNA"/>
</dbReference>